<evidence type="ECO:0000313" key="1">
    <source>
        <dbReference type="EMBL" id="KAG2872766.1"/>
    </source>
</evidence>
<dbReference type="AlphaFoldDB" id="A0A8T1A902"/>
<organism evidence="1 2">
    <name type="scientific">Phytophthora cactorum</name>
    <dbReference type="NCBI Taxonomy" id="29920"/>
    <lineage>
        <taxon>Eukaryota</taxon>
        <taxon>Sar</taxon>
        <taxon>Stramenopiles</taxon>
        <taxon>Oomycota</taxon>
        <taxon>Peronosporomycetes</taxon>
        <taxon>Peronosporales</taxon>
        <taxon>Peronosporaceae</taxon>
        <taxon>Phytophthora</taxon>
    </lineage>
</organism>
<gene>
    <name evidence="1" type="ORF">PC117_g27957</name>
</gene>
<sequence>MLTSVFHTDERSRIVSGAATLSSTRFLYCSAWYSSTESVDSVVEVLACAGTEVVVPADADTDVAESAEADSCAGVFVSKLIAE</sequence>
<evidence type="ECO:0000313" key="2">
    <source>
        <dbReference type="Proteomes" id="UP000736787"/>
    </source>
</evidence>
<comment type="caution">
    <text evidence="1">The sequence shown here is derived from an EMBL/GenBank/DDBJ whole genome shotgun (WGS) entry which is preliminary data.</text>
</comment>
<accession>A0A8T1A902</accession>
<name>A0A8T1A902_9STRA</name>
<reference evidence="1" key="1">
    <citation type="submission" date="2018-10" db="EMBL/GenBank/DDBJ databases">
        <title>Effector identification in a new, highly contiguous assembly of the strawberry crown rot pathogen Phytophthora cactorum.</title>
        <authorList>
            <person name="Armitage A.D."/>
            <person name="Nellist C.F."/>
            <person name="Bates H."/>
            <person name="Vickerstaff R.J."/>
            <person name="Harrison R.J."/>
        </authorList>
    </citation>
    <scope>NUCLEOTIDE SEQUENCE</scope>
    <source>
        <strain evidence="1">4040</strain>
    </source>
</reference>
<proteinExistence type="predicted"/>
<dbReference type="Proteomes" id="UP000736787">
    <property type="component" value="Unassembled WGS sequence"/>
</dbReference>
<dbReference type="EMBL" id="RCMK01004022">
    <property type="protein sequence ID" value="KAG2872766.1"/>
    <property type="molecule type" value="Genomic_DNA"/>
</dbReference>
<protein>
    <submittedName>
        <fullName evidence="1">Uncharacterized protein</fullName>
    </submittedName>
</protein>